<dbReference type="KEGG" id="fse:DI487_07790"/>
<feature type="transmembrane region" description="Helical" evidence="1">
    <location>
        <begin position="9"/>
        <end position="30"/>
    </location>
</feature>
<keyword evidence="3" id="KW-1185">Reference proteome</keyword>
<protein>
    <submittedName>
        <fullName evidence="2">Uncharacterized protein</fullName>
    </submittedName>
</protein>
<reference evidence="2 3" key="1">
    <citation type="submission" date="2018-05" db="EMBL/GenBank/DDBJ databases">
        <title>Flavobacterium sp. MEBiC07310.</title>
        <authorList>
            <person name="Baek K."/>
        </authorList>
    </citation>
    <scope>NUCLEOTIDE SEQUENCE [LARGE SCALE GENOMIC DNA]</scope>
    <source>
        <strain evidence="2 3">MEBiC07310</strain>
    </source>
</reference>
<feature type="transmembrane region" description="Helical" evidence="1">
    <location>
        <begin position="42"/>
        <end position="61"/>
    </location>
</feature>
<gene>
    <name evidence="2" type="ORF">DI487_07790</name>
</gene>
<sequence length="129" mass="15097">MKIERKNNFLFKILYPCLIILIVDIAFLFFDFFPEKASFVKSIFLVESFLTFLVLLGAVFYQKKSDQLGFFALITLTVKNILVYVFYTSLISGITQTFSDKMVFILIFFSFMLVDVYFTVVLLNKNEVK</sequence>
<dbReference type="AlphaFoldDB" id="A0A2U8QUP9"/>
<feature type="transmembrane region" description="Helical" evidence="1">
    <location>
        <begin position="68"/>
        <end position="90"/>
    </location>
</feature>
<dbReference type="Proteomes" id="UP000245429">
    <property type="component" value="Chromosome"/>
</dbReference>
<accession>A0A2U8QUP9</accession>
<name>A0A2U8QUP9_9FLAO</name>
<proteinExistence type="predicted"/>
<dbReference type="EMBL" id="CP029463">
    <property type="protein sequence ID" value="AWM13771.1"/>
    <property type="molecule type" value="Genomic_DNA"/>
</dbReference>
<feature type="transmembrane region" description="Helical" evidence="1">
    <location>
        <begin position="102"/>
        <end position="123"/>
    </location>
</feature>
<keyword evidence="1" id="KW-0812">Transmembrane</keyword>
<evidence type="ECO:0000256" key="1">
    <source>
        <dbReference type="SAM" id="Phobius"/>
    </source>
</evidence>
<keyword evidence="1" id="KW-0472">Membrane</keyword>
<organism evidence="2 3">
    <name type="scientific">Flavobacterium sediminis</name>
    <dbReference type="NCBI Taxonomy" id="2201181"/>
    <lineage>
        <taxon>Bacteria</taxon>
        <taxon>Pseudomonadati</taxon>
        <taxon>Bacteroidota</taxon>
        <taxon>Flavobacteriia</taxon>
        <taxon>Flavobacteriales</taxon>
        <taxon>Flavobacteriaceae</taxon>
        <taxon>Flavobacterium</taxon>
    </lineage>
</organism>
<keyword evidence="1" id="KW-1133">Transmembrane helix</keyword>
<evidence type="ECO:0000313" key="3">
    <source>
        <dbReference type="Proteomes" id="UP000245429"/>
    </source>
</evidence>
<evidence type="ECO:0000313" key="2">
    <source>
        <dbReference type="EMBL" id="AWM13771.1"/>
    </source>
</evidence>